<comment type="caution">
    <text evidence="2">The sequence shown here is derived from an EMBL/GenBank/DDBJ whole genome shotgun (WGS) entry which is preliminary data.</text>
</comment>
<accession>A0A8H5K6E9</accession>
<gene>
    <name evidence="2" type="ORF">FNAPI_1455</name>
</gene>
<organism evidence="2 3">
    <name type="scientific">Fusarium napiforme</name>
    <dbReference type="NCBI Taxonomy" id="42672"/>
    <lineage>
        <taxon>Eukaryota</taxon>
        <taxon>Fungi</taxon>
        <taxon>Dikarya</taxon>
        <taxon>Ascomycota</taxon>
        <taxon>Pezizomycotina</taxon>
        <taxon>Sordariomycetes</taxon>
        <taxon>Hypocreomycetidae</taxon>
        <taxon>Hypocreales</taxon>
        <taxon>Nectriaceae</taxon>
        <taxon>Fusarium</taxon>
        <taxon>Fusarium fujikuroi species complex</taxon>
    </lineage>
</organism>
<evidence type="ECO:0000313" key="3">
    <source>
        <dbReference type="Proteomes" id="UP000574317"/>
    </source>
</evidence>
<sequence>MFAPLEDLPKTYGSMTSPQYSATTSTHQDLCPTDDGKLQPEPTSPKKSLEDQVDDLLAILRDISSSVMPAFPGAGRIVITISIFSLSYRIGSALPVLLYKAAWIHHRLDVSTNRFF</sequence>
<evidence type="ECO:0000256" key="1">
    <source>
        <dbReference type="SAM" id="MobiDB-lite"/>
    </source>
</evidence>
<feature type="region of interest" description="Disordered" evidence="1">
    <location>
        <begin position="1"/>
        <end position="50"/>
    </location>
</feature>
<feature type="compositionally biased region" description="Polar residues" evidence="1">
    <location>
        <begin position="13"/>
        <end position="28"/>
    </location>
</feature>
<keyword evidence="3" id="KW-1185">Reference proteome</keyword>
<proteinExistence type="predicted"/>
<evidence type="ECO:0000313" key="2">
    <source>
        <dbReference type="EMBL" id="KAF5565906.1"/>
    </source>
</evidence>
<reference evidence="2 3" key="1">
    <citation type="submission" date="2020-05" db="EMBL/GenBank/DDBJ databases">
        <title>Identification and distribution of gene clusters putatively required for synthesis of sphingolipid metabolism inhibitors in phylogenetically diverse species of the filamentous fungus Fusarium.</title>
        <authorList>
            <person name="Kim H.-S."/>
            <person name="Busman M."/>
            <person name="Brown D.W."/>
            <person name="Divon H."/>
            <person name="Uhlig S."/>
            <person name="Proctor R.H."/>
        </authorList>
    </citation>
    <scope>NUCLEOTIDE SEQUENCE [LARGE SCALE GENOMIC DNA]</scope>
    <source>
        <strain evidence="2 3">NRRL 25196</strain>
    </source>
</reference>
<dbReference type="Proteomes" id="UP000574317">
    <property type="component" value="Unassembled WGS sequence"/>
</dbReference>
<dbReference type="AlphaFoldDB" id="A0A8H5K6E9"/>
<dbReference type="EMBL" id="JAAOAO010000051">
    <property type="protein sequence ID" value="KAF5565906.1"/>
    <property type="molecule type" value="Genomic_DNA"/>
</dbReference>
<name>A0A8H5K6E9_9HYPO</name>
<protein>
    <submittedName>
        <fullName evidence="2">Uncharacterized protein</fullName>
    </submittedName>
</protein>